<evidence type="ECO:0000313" key="11">
    <source>
        <dbReference type="EMBL" id="KLI62901.1"/>
    </source>
</evidence>
<evidence type="ECO:0000256" key="1">
    <source>
        <dbReference type="ARBA" id="ARBA00000439"/>
    </source>
</evidence>
<keyword evidence="6 10" id="KW-0808">Transferase</keyword>
<dbReference type="SUPFAM" id="SSF51445">
    <property type="entry name" value="(Trans)glycosidases"/>
    <property type="match status" value="1"/>
</dbReference>
<dbReference type="Proteomes" id="UP000053455">
    <property type="component" value="Unassembled WGS sequence"/>
</dbReference>
<name>A0A0H0XLN3_9SPHN</name>
<comment type="similarity">
    <text evidence="2 10">Belongs to the disproportionating enzyme family.</text>
</comment>
<dbReference type="InterPro" id="IPR003385">
    <property type="entry name" value="Glyco_hydro_77"/>
</dbReference>
<dbReference type="Gene3D" id="3.20.20.80">
    <property type="entry name" value="Glycosidases"/>
    <property type="match status" value="1"/>
</dbReference>
<dbReference type="PANTHER" id="PTHR32438:SF5">
    <property type="entry name" value="4-ALPHA-GLUCANOTRANSFERASE DPE1, CHLOROPLASTIC_AMYLOPLASTIC"/>
    <property type="match status" value="1"/>
</dbReference>
<evidence type="ECO:0000256" key="8">
    <source>
        <dbReference type="ARBA" id="ARBA00031423"/>
    </source>
</evidence>
<dbReference type="GO" id="GO:0005975">
    <property type="term" value="P:carbohydrate metabolic process"/>
    <property type="evidence" value="ECO:0007669"/>
    <property type="project" value="InterPro"/>
</dbReference>
<keyword evidence="7 10" id="KW-0119">Carbohydrate metabolism</keyword>
<proteinExistence type="inferred from homology"/>
<protein>
    <recommendedName>
        <fullName evidence="4 10">4-alpha-glucanotransferase</fullName>
        <ecNumber evidence="3 10">2.4.1.25</ecNumber>
    </recommendedName>
    <alternativeName>
        <fullName evidence="8 10">Amylomaltase</fullName>
    </alternativeName>
    <alternativeName>
        <fullName evidence="9 10">Disproportionating enzyme</fullName>
    </alternativeName>
</protein>
<evidence type="ECO:0000256" key="6">
    <source>
        <dbReference type="ARBA" id="ARBA00022679"/>
    </source>
</evidence>
<evidence type="ECO:0000256" key="7">
    <source>
        <dbReference type="ARBA" id="ARBA00023277"/>
    </source>
</evidence>
<evidence type="ECO:0000313" key="12">
    <source>
        <dbReference type="Proteomes" id="UP000053455"/>
    </source>
</evidence>
<accession>A0A0H0XLN3</accession>
<comment type="caution">
    <text evidence="11">The sequence shown here is derived from an EMBL/GenBank/DDBJ whole genome shotgun (WGS) entry which is preliminary data.</text>
</comment>
<evidence type="ECO:0000256" key="9">
    <source>
        <dbReference type="ARBA" id="ARBA00031501"/>
    </source>
</evidence>
<dbReference type="STRING" id="874156.GCA_001021555_02602"/>
<dbReference type="RefSeq" id="WP_047094420.1">
    <property type="nucleotide sequence ID" value="NZ_LBHU01000004.1"/>
</dbReference>
<dbReference type="EMBL" id="LBHU01000004">
    <property type="protein sequence ID" value="KLI62901.1"/>
    <property type="molecule type" value="Genomic_DNA"/>
</dbReference>
<organism evidence="11 12">
    <name type="scientific">Aurantiacibacter marinus</name>
    <dbReference type="NCBI Taxonomy" id="874156"/>
    <lineage>
        <taxon>Bacteria</taxon>
        <taxon>Pseudomonadati</taxon>
        <taxon>Pseudomonadota</taxon>
        <taxon>Alphaproteobacteria</taxon>
        <taxon>Sphingomonadales</taxon>
        <taxon>Erythrobacteraceae</taxon>
        <taxon>Aurantiacibacter</taxon>
    </lineage>
</organism>
<dbReference type="EC" id="2.4.1.25" evidence="3 10"/>
<keyword evidence="12" id="KW-1185">Reference proteome</keyword>
<keyword evidence="5 10" id="KW-0328">Glycosyltransferase</keyword>
<comment type="catalytic activity">
    <reaction evidence="1 10">
        <text>Transfers a segment of a (1-&gt;4)-alpha-D-glucan to a new position in an acceptor, which may be glucose or a (1-&gt;4)-alpha-D-glucan.</text>
        <dbReference type="EC" id="2.4.1.25"/>
    </reaction>
</comment>
<dbReference type="NCBIfam" id="TIGR00217">
    <property type="entry name" value="malQ"/>
    <property type="match status" value="1"/>
</dbReference>
<evidence type="ECO:0000256" key="3">
    <source>
        <dbReference type="ARBA" id="ARBA00012560"/>
    </source>
</evidence>
<evidence type="ECO:0000256" key="2">
    <source>
        <dbReference type="ARBA" id="ARBA00005684"/>
    </source>
</evidence>
<evidence type="ECO:0000256" key="4">
    <source>
        <dbReference type="ARBA" id="ARBA00020295"/>
    </source>
</evidence>
<sequence length="662" mass="71372">MSRTVSSTTSPEIHQLASAAGLQRGWRDVEGNEQEISDMALAGVLHALGHETGSSRQIERSLAGIAEQTHGLPSMLVTEVGLPTALPSKASSAEITGEDGVTQKIAVENGVLGVVSQPGYYDLKLGRRCIKLAVAPRECPWPAPDTRRMWGTSVQVPALRGVVPRAFGGFGELAAAAKALGAKGCDAMAINPVHALFPGTGEDYSPYSPSSRTFLNASMADPALLGFPALPPEASDELIDWPAALPKRLAELRAIFAGLGPQLRAQINLASGDESEALGRHALFDALDCHFRPGGAKGWRDWPAKFQRPESAAVKRFAKDKAEEIEFHLFAQWMARESLAAAHRQSRDAGMDIGLITDLAVGVHLAGSDTWAMRDAMLQGLTIGAPPDPLGPLGQNWCITGFSPKGLRASGYRPFIEMIRSALRSAGGLRIDHAFGLARLWVIPEGEPSSNGAYITYPFLDLVRLVTLEAHLAQALIIAEDLGTSPSGFTHAVTSRKMLGMRVLWFERAMDDGFIGAHDYPANSVAMTGTHDTPTVAGWWAARDLDWAEKLGRLAEGTDRTEAEERRDWDRGLLWSTMTGSSERPAPGDTDAVVDAAVNHIAGSSSVLAITPLEDLIGEMEQPNLPGTTHEHPNWRRRLPEPLDEIVRKPDVAKRMRVLSVR</sequence>
<reference evidence="11 12" key="1">
    <citation type="submission" date="2015-04" db="EMBL/GenBank/DDBJ databases">
        <title>The draft genome sequence of Erythrobacter marinus HWDM-33.</title>
        <authorList>
            <person name="Zhuang L."/>
            <person name="Liu Y."/>
            <person name="Shao Z."/>
        </authorList>
    </citation>
    <scope>NUCLEOTIDE SEQUENCE [LARGE SCALE GENOMIC DNA]</scope>
    <source>
        <strain evidence="11 12">HWDM-33</strain>
    </source>
</reference>
<dbReference type="AlphaFoldDB" id="A0A0H0XLN3"/>
<dbReference type="PATRIC" id="fig|874156.12.peg.2593"/>
<evidence type="ECO:0000256" key="10">
    <source>
        <dbReference type="RuleBase" id="RU361207"/>
    </source>
</evidence>
<evidence type="ECO:0000256" key="5">
    <source>
        <dbReference type="ARBA" id="ARBA00022676"/>
    </source>
</evidence>
<dbReference type="Pfam" id="PF02446">
    <property type="entry name" value="Glyco_hydro_77"/>
    <property type="match status" value="1"/>
</dbReference>
<dbReference type="PANTHER" id="PTHR32438">
    <property type="entry name" value="4-ALPHA-GLUCANOTRANSFERASE DPE1, CHLOROPLASTIC/AMYLOPLASTIC"/>
    <property type="match status" value="1"/>
</dbReference>
<dbReference type="GO" id="GO:0004134">
    <property type="term" value="F:4-alpha-glucanotransferase activity"/>
    <property type="evidence" value="ECO:0007669"/>
    <property type="project" value="UniProtKB-EC"/>
</dbReference>
<dbReference type="InterPro" id="IPR017853">
    <property type="entry name" value="GH"/>
</dbReference>
<gene>
    <name evidence="11" type="ORF">AAV99_12595</name>
</gene>
<dbReference type="OrthoDB" id="9761577at2"/>